<evidence type="ECO:0000256" key="1">
    <source>
        <dbReference type="SAM" id="MobiDB-lite"/>
    </source>
</evidence>
<name>A0A5B7JD25_PORTR</name>
<evidence type="ECO:0000313" key="2">
    <source>
        <dbReference type="EMBL" id="MPC94112.1"/>
    </source>
</evidence>
<keyword evidence="3" id="KW-1185">Reference proteome</keyword>
<feature type="region of interest" description="Disordered" evidence="1">
    <location>
        <begin position="1"/>
        <end position="68"/>
    </location>
</feature>
<proteinExistence type="predicted"/>
<protein>
    <submittedName>
        <fullName evidence="2">Uncharacterized protein</fullName>
    </submittedName>
</protein>
<feature type="compositionally biased region" description="Pro residues" evidence="1">
    <location>
        <begin position="52"/>
        <end position="62"/>
    </location>
</feature>
<comment type="caution">
    <text evidence="2">The sequence shown here is derived from an EMBL/GenBank/DDBJ whole genome shotgun (WGS) entry which is preliminary data.</text>
</comment>
<dbReference type="EMBL" id="VSRR010097329">
    <property type="protein sequence ID" value="MPC94112.1"/>
    <property type="molecule type" value="Genomic_DNA"/>
</dbReference>
<reference evidence="2 3" key="1">
    <citation type="submission" date="2019-05" db="EMBL/GenBank/DDBJ databases">
        <title>Another draft genome of Portunus trituberculatus and its Hox gene families provides insights of decapod evolution.</title>
        <authorList>
            <person name="Jeong J.-H."/>
            <person name="Song I."/>
            <person name="Kim S."/>
            <person name="Choi T."/>
            <person name="Kim D."/>
            <person name="Ryu S."/>
            <person name="Kim W."/>
        </authorList>
    </citation>
    <scope>NUCLEOTIDE SEQUENCE [LARGE SCALE GENOMIC DNA]</scope>
    <source>
        <tissue evidence="2">Muscle</tissue>
    </source>
</reference>
<gene>
    <name evidence="2" type="ORF">E2C01_089264</name>
</gene>
<dbReference type="Proteomes" id="UP000324222">
    <property type="component" value="Unassembled WGS sequence"/>
</dbReference>
<organism evidence="2 3">
    <name type="scientific">Portunus trituberculatus</name>
    <name type="common">Swimming crab</name>
    <name type="synonym">Neptunus trituberculatus</name>
    <dbReference type="NCBI Taxonomy" id="210409"/>
    <lineage>
        <taxon>Eukaryota</taxon>
        <taxon>Metazoa</taxon>
        <taxon>Ecdysozoa</taxon>
        <taxon>Arthropoda</taxon>
        <taxon>Crustacea</taxon>
        <taxon>Multicrustacea</taxon>
        <taxon>Malacostraca</taxon>
        <taxon>Eumalacostraca</taxon>
        <taxon>Eucarida</taxon>
        <taxon>Decapoda</taxon>
        <taxon>Pleocyemata</taxon>
        <taxon>Brachyura</taxon>
        <taxon>Eubrachyura</taxon>
        <taxon>Portunoidea</taxon>
        <taxon>Portunidae</taxon>
        <taxon>Portuninae</taxon>
        <taxon>Portunus</taxon>
    </lineage>
</organism>
<accession>A0A5B7JD25</accession>
<evidence type="ECO:0000313" key="3">
    <source>
        <dbReference type="Proteomes" id="UP000324222"/>
    </source>
</evidence>
<dbReference type="AlphaFoldDB" id="A0A5B7JD25"/>
<sequence>MQGQSHPNPAPTAPFLFQSHPNHTPHPPSSFSPTRTTHHMPPSTSPVQPCTTSPPPSAPPFRPGMRRRVWEGGFGAPRQYWFVANRLQYSISFTLLMNIVHSGA</sequence>